<dbReference type="PANTHER" id="PTHR12861:SF3">
    <property type="entry name" value="TRANSLOCON-ASSOCIATED PROTEIN SUBUNIT BETA"/>
    <property type="match status" value="1"/>
</dbReference>
<accession>A0AA96V6X0</accession>
<dbReference type="Proteomes" id="UP001304970">
    <property type="component" value="Chromosome"/>
</dbReference>
<dbReference type="AlphaFoldDB" id="A0AA96V6X0"/>
<keyword evidence="1" id="KW-1133">Transmembrane helix</keyword>
<feature type="transmembrane region" description="Helical" evidence="1">
    <location>
        <begin position="386"/>
        <end position="406"/>
    </location>
</feature>
<dbReference type="Gene3D" id="2.60.40.10">
    <property type="entry name" value="Immunoglobulins"/>
    <property type="match status" value="1"/>
</dbReference>
<reference evidence="2 3" key="1">
    <citation type="submission" date="2023-07" db="EMBL/GenBank/DDBJ databases">
        <title>Closed genome sequence of Methanosarcinaceae archaeon Am2.</title>
        <authorList>
            <person name="Poehlein A."/>
            <person name="Protasov E."/>
            <person name="Platt K."/>
            <person name="Reeh H."/>
            <person name="Daniel R."/>
            <person name="Brune A."/>
        </authorList>
    </citation>
    <scope>NUCLEOTIDE SEQUENCE [LARGE SCALE GENOMIC DNA]</scope>
    <source>
        <strain evidence="2 3">Am2</strain>
    </source>
</reference>
<dbReference type="InterPro" id="IPR013783">
    <property type="entry name" value="Ig-like_fold"/>
</dbReference>
<protein>
    <recommendedName>
        <fullName evidence="4">DUF11 domain-containing protein</fullName>
    </recommendedName>
</protein>
<sequence>MKTKNVAILAALLVLCFIFAATPATAYEVTDWINSGDGYQMNNIVIDAIVGVSDDDVNDSSAQISIWEWKNDKWTQIGSASKLQINGTANFTATDGNYTIKAEDFRASGRGSVKLNMWTNAEVTTNRYVTGGHTKVEGTGKPILKITKIASPTTMSVDGIVTVTVFVENTGKYEALNVTVSDPSQEMFVLTGTSINKTNIKSIDIGENETVLMYTLKATAPGSYTLKNVTVSAANSAGTRYDYTPNGTVTVTVEELPALEFNNSFSGNTVDYQTRSKIDGVLRIRNIGTAPAQFVSVEFILPPGATVSGKNITEANGKSTVYIDQISPNNEKVIEYSIGATSEGYYNITGTYNYTYNGAAKSGNLGTITYTAVGNNAIQTVTDLPGYPYIFIVPVILVLAVAFFFWRRHREYKF</sequence>
<dbReference type="EMBL" id="CP131061">
    <property type="protein sequence ID" value="WNY27659.1"/>
    <property type="molecule type" value="Genomic_DNA"/>
</dbReference>
<name>A0AA96V6X0_9EURY</name>
<keyword evidence="1" id="KW-0812">Transmembrane</keyword>
<evidence type="ECO:0000256" key="1">
    <source>
        <dbReference type="SAM" id="Phobius"/>
    </source>
</evidence>
<dbReference type="GeneID" id="89228885"/>
<keyword evidence="3" id="KW-1185">Reference proteome</keyword>
<proteinExistence type="predicted"/>
<evidence type="ECO:0008006" key="4">
    <source>
        <dbReference type="Google" id="ProtNLM"/>
    </source>
</evidence>
<evidence type="ECO:0000313" key="2">
    <source>
        <dbReference type="EMBL" id="WNY27659.1"/>
    </source>
</evidence>
<keyword evidence="1" id="KW-0472">Membrane</keyword>
<organism evidence="2 3">
    <name type="scientific">Methanolapillus ohkumae</name>
    <dbReference type="NCBI Taxonomy" id="3028298"/>
    <lineage>
        <taxon>Archaea</taxon>
        <taxon>Methanobacteriati</taxon>
        <taxon>Methanobacteriota</taxon>
        <taxon>Stenosarchaea group</taxon>
        <taxon>Methanomicrobia</taxon>
        <taxon>Methanosarcinales</taxon>
        <taxon>Methanosarcinaceae</taxon>
        <taxon>Methanolapillus</taxon>
    </lineage>
</organism>
<evidence type="ECO:0000313" key="3">
    <source>
        <dbReference type="Proteomes" id="UP001304970"/>
    </source>
</evidence>
<dbReference type="PANTHER" id="PTHR12861">
    <property type="entry name" value="TRANSLOCON-ASSOCIATED PROTEIN, BETA SUBUNIT PRECURSOR TRAP-BETA SIGNAL SEQUENCE RECEPTOR BETA SUBUNIT"/>
    <property type="match status" value="1"/>
</dbReference>
<dbReference type="RefSeq" id="WP_338097618.1">
    <property type="nucleotide sequence ID" value="NZ_CP131061.1"/>
</dbReference>
<gene>
    <name evidence="2" type="ORF">MsAm2_14620</name>
</gene>